<accession>A0AAW9RYT9</accession>
<dbReference type="Pfam" id="PF06224">
    <property type="entry name" value="AlkZ-like"/>
    <property type="match status" value="1"/>
</dbReference>
<dbReference type="InterPro" id="IPR009351">
    <property type="entry name" value="AlkZ-like"/>
</dbReference>
<evidence type="ECO:0000313" key="2">
    <source>
        <dbReference type="Proteomes" id="UP001378188"/>
    </source>
</evidence>
<dbReference type="RefSeq" id="WP_340330738.1">
    <property type="nucleotide sequence ID" value="NZ_JAZHOF010000006.1"/>
</dbReference>
<evidence type="ECO:0000313" key="1">
    <source>
        <dbReference type="EMBL" id="MEJ8573048.1"/>
    </source>
</evidence>
<dbReference type="Proteomes" id="UP001378188">
    <property type="component" value="Unassembled WGS sequence"/>
</dbReference>
<reference evidence="1 2" key="1">
    <citation type="submission" date="2024-02" db="EMBL/GenBank/DDBJ databases">
        <title>Genome analysis and characterization of Microbaculum marinisediminis sp. nov., isolated from marine sediment.</title>
        <authorList>
            <person name="Du Z.-J."/>
            <person name="Ye Y.-Q."/>
            <person name="Zhang Z.-R."/>
            <person name="Yuan S.-M."/>
            <person name="Zhang X.-Y."/>
        </authorList>
    </citation>
    <scope>NUCLEOTIDE SEQUENCE [LARGE SCALE GENOMIC DNA]</scope>
    <source>
        <strain evidence="1 2">SDUM1044001</strain>
    </source>
</reference>
<protein>
    <submittedName>
        <fullName evidence="1">Crosslink repair DNA glycosylase YcaQ family protein</fullName>
    </submittedName>
</protein>
<proteinExistence type="predicted"/>
<comment type="caution">
    <text evidence="1">The sequence shown here is derived from an EMBL/GenBank/DDBJ whole genome shotgun (WGS) entry which is preliminary data.</text>
</comment>
<gene>
    <name evidence="1" type="ORF">V3328_16270</name>
</gene>
<sequence length="406" mass="45858">MPRPDPKPVDSLTPKRARRIALAAQGFADRRPTAEIAARHIDRVFDRVGLVQIDSVNVLTRSHYLPFFARLGPYRRDLLDRQAYRRKRYFEYWGHEASLIPIRLQPAMRWRMERARKGEGIYKGLARFGRERRDFIEAALKEIEAHGPMGASELSGSGKGEGGWWGWSDGKVAMEWLFWAGLVTTATRRNFERLYDLTERVLPPEIVAMPTPDEHEAHRTLLRVAAGSLGIATERDLRDYFRLPASGTADRIAELVEAGDLLPVEVKGWKQPAYLAPDARTPRKVEACALMSPFDSLVWERDRAERLFGFRYRLEIYTPAEKRVHGYYVLPFLLDHELAGRVCLKADRAAGVLRVNTAHAEDGVDPDRVAGALAGELQLMARWLELDGIRVDKTGDLAPALAAAVG</sequence>
<dbReference type="AlphaFoldDB" id="A0AAW9RYT9"/>
<dbReference type="EMBL" id="JAZHOF010000006">
    <property type="protein sequence ID" value="MEJ8573048.1"/>
    <property type="molecule type" value="Genomic_DNA"/>
</dbReference>
<dbReference type="PANTHER" id="PTHR30528">
    <property type="entry name" value="CYTOPLASMIC PROTEIN"/>
    <property type="match status" value="1"/>
</dbReference>
<name>A0AAW9RYT9_9HYPH</name>
<organism evidence="1 2">
    <name type="scientific">Microbaculum marinum</name>
    <dbReference type="NCBI Taxonomy" id="1764581"/>
    <lineage>
        <taxon>Bacteria</taxon>
        <taxon>Pseudomonadati</taxon>
        <taxon>Pseudomonadota</taxon>
        <taxon>Alphaproteobacteria</taxon>
        <taxon>Hyphomicrobiales</taxon>
        <taxon>Tepidamorphaceae</taxon>
        <taxon>Microbaculum</taxon>
    </lineage>
</organism>
<keyword evidence="2" id="KW-1185">Reference proteome</keyword>
<dbReference type="PANTHER" id="PTHR30528:SF0">
    <property type="entry name" value="CYTOPLASMIC PROTEIN"/>
    <property type="match status" value="1"/>
</dbReference>